<keyword evidence="6" id="KW-1185">Reference proteome</keyword>
<organism evidence="5 6">
    <name type="scientific">Rhizobium puerariae</name>
    <dbReference type="NCBI Taxonomy" id="1585791"/>
    <lineage>
        <taxon>Bacteria</taxon>
        <taxon>Pseudomonadati</taxon>
        <taxon>Pseudomonadota</taxon>
        <taxon>Alphaproteobacteria</taxon>
        <taxon>Hyphomicrobiales</taxon>
        <taxon>Rhizobiaceae</taxon>
        <taxon>Rhizobium/Agrobacterium group</taxon>
        <taxon>Rhizobium</taxon>
    </lineage>
</organism>
<evidence type="ECO:0000259" key="4">
    <source>
        <dbReference type="PROSITE" id="PS51819"/>
    </source>
</evidence>
<comment type="caution">
    <text evidence="5">The sequence shown here is derived from an EMBL/GenBank/DDBJ whole genome shotgun (WGS) entry which is preliminary data.</text>
</comment>
<name>A0ABV6AI76_9HYPH</name>
<evidence type="ECO:0000313" key="5">
    <source>
        <dbReference type="EMBL" id="MFB9950324.1"/>
    </source>
</evidence>
<protein>
    <recommendedName>
        <fullName evidence="2">Bleomycin resistance protein</fullName>
    </recommendedName>
</protein>
<dbReference type="InterPro" id="IPR037523">
    <property type="entry name" value="VOC_core"/>
</dbReference>
<sequence>MLPRCNSLVPELSVSDWQKSRDFYCDFIGFLIRYERPEEGFAFLTLGDAQLMIDQLGIGRDFNVSGKPPEYPFGRGMNLQIEVPAIAPILARLNAGSIPRYLAPEERWHRRGNIELGNRQFIVADPDGYLLRLFEDLGERPFTPAPA</sequence>
<evidence type="ECO:0000256" key="3">
    <source>
        <dbReference type="ARBA" id="ARBA00023251"/>
    </source>
</evidence>
<dbReference type="RefSeq" id="WP_377262487.1">
    <property type="nucleotide sequence ID" value="NZ_JBHMAA010000017.1"/>
</dbReference>
<dbReference type="EMBL" id="JBHMAA010000017">
    <property type="protein sequence ID" value="MFB9950324.1"/>
    <property type="molecule type" value="Genomic_DNA"/>
</dbReference>
<gene>
    <name evidence="5" type="ORF">ACFFP0_15815</name>
</gene>
<keyword evidence="3" id="KW-0046">Antibiotic resistance</keyword>
<reference evidence="5 6" key="1">
    <citation type="submission" date="2024-09" db="EMBL/GenBank/DDBJ databases">
        <authorList>
            <person name="Sun Q."/>
            <person name="Mori K."/>
        </authorList>
    </citation>
    <scope>NUCLEOTIDE SEQUENCE [LARGE SCALE GENOMIC DNA]</scope>
    <source>
        <strain evidence="5 6">TBRC 4938</strain>
    </source>
</reference>
<dbReference type="SUPFAM" id="SSF54593">
    <property type="entry name" value="Glyoxalase/Bleomycin resistance protein/Dihydroxybiphenyl dioxygenase"/>
    <property type="match status" value="1"/>
</dbReference>
<dbReference type="CDD" id="cd08349">
    <property type="entry name" value="BLMA_like"/>
    <property type="match status" value="1"/>
</dbReference>
<evidence type="ECO:0000313" key="6">
    <source>
        <dbReference type="Proteomes" id="UP001589692"/>
    </source>
</evidence>
<feature type="domain" description="VOC" evidence="4">
    <location>
        <begin position="4"/>
        <end position="136"/>
    </location>
</feature>
<evidence type="ECO:0000256" key="1">
    <source>
        <dbReference type="ARBA" id="ARBA00011051"/>
    </source>
</evidence>
<proteinExistence type="inferred from homology"/>
<dbReference type="InterPro" id="IPR000335">
    <property type="entry name" value="Bleomycin-R"/>
</dbReference>
<dbReference type="Proteomes" id="UP001589692">
    <property type="component" value="Unassembled WGS sequence"/>
</dbReference>
<comment type="similarity">
    <text evidence="1">Belongs to the bleomycin resistance protein family.</text>
</comment>
<dbReference type="InterPro" id="IPR029068">
    <property type="entry name" value="Glyas_Bleomycin-R_OHBP_Dase"/>
</dbReference>
<evidence type="ECO:0000256" key="2">
    <source>
        <dbReference type="ARBA" id="ARBA00021572"/>
    </source>
</evidence>
<dbReference type="PROSITE" id="PS51819">
    <property type="entry name" value="VOC"/>
    <property type="match status" value="1"/>
</dbReference>
<dbReference type="Gene3D" id="3.10.180.10">
    <property type="entry name" value="2,3-Dihydroxybiphenyl 1,2-Dioxygenase, domain 1"/>
    <property type="match status" value="1"/>
</dbReference>
<accession>A0ABV6AI76</accession>